<dbReference type="AlphaFoldDB" id="A0A0E9XP26"/>
<protein>
    <submittedName>
        <fullName evidence="1">Uncharacterized protein</fullName>
    </submittedName>
</protein>
<proteinExistence type="predicted"/>
<evidence type="ECO:0000313" key="1">
    <source>
        <dbReference type="EMBL" id="JAI04493.1"/>
    </source>
</evidence>
<organism evidence="1">
    <name type="scientific">Anguilla anguilla</name>
    <name type="common">European freshwater eel</name>
    <name type="synonym">Muraena anguilla</name>
    <dbReference type="NCBI Taxonomy" id="7936"/>
    <lineage>
        <taxon>Eukaryota</taxon>
        <taxon>Metazoa</taxon>
        <taxon>Chordata</taxon>
        <taxon>Craniata</taxon>
        <taxon>Vertebrata</taxon>
        <taxon>Euteleostomi</taxon>
        <taxon>Actinopterygii</taxon>
        <taxon>Neopterygii</taxon>
        <taxon>Teleostei</taxon>
        <taxon>Anguilliformes</taxon>
        <taxon>Anguillidae</taxon>
        <taxon>Anguilla</taxon>
    </lineage>
</organism>
<reference evidence="1" key="2">
    <citation type="journal article" date="2015" name="Fish Shellfish Immunol.">
        <title>Early steps in the European eel (Anguilla anguilla)-Vibrio vulnificus interaction in the gills: Role of the RtxA13 toxin.</title>
        <authorList>
            <person name="Callol A."/>
            <person name="Pajuelo D."/>
            <person name="Ebbesson L."/>
            <person name="Teles M."/>
            <person name="MacKenzie S."/>
            <person name="Amaro C."/>
        </authorList>
    </citation>
    <scope>NUCLEOTIDE SEQUENCE</scope>
</reference>
<sequence>MVHGQIVSVFQMHALEVSVLPLTTNIAGV</sequence>
<dbReference type="EMBL" id="GBXM01004085">
    <property type="protein sequence ID" value="JAI04493.1"/>
    <property type="molecule type" value="Transcribed_RNA"/>
</dbReference>
<name>A0A0E9XP26_ANGAN</name>
<accession>A0A0E9XP26</accession>
<reference evidence="1" key="1">
    <citation type="submission" date="2014-11" db="EMBL/GenBank/DDBJ databases">
        <authorList>
            <person name="Amaro Gonzalez C."/>
        </authorList>
    </citation>
    <scope>NUCLEOTIDE SEQUENCE</scope>
</reference>